<keyword evidence="2" id="KW-1185">Reference proteome</keyword>
<dbReference type="InterPro" id="IPR009665">
    <property type="entry name" value="YyaC"/>
</dbReference>
<comment type="caution">
    <text evidence="1">The sequence shown here is derived from an EMBL/GenBank/DDBJ whole genome shotgun (WGS) entry which is preliminary data.</text>
</comment>
<organism evidence="1 2">
    <name type="scientific">Cohnella yongneupensis</name>
    <dbReference type="NCBI Taxonomy" id="425006"/>
    <lineage>
        <taxon>Bacteria</taxon>
        <taxon>Bacillati</taxon>
        <taxon>Bacillota</taxon>
        <taxon>Bacilli</taxon>
        <taxon>Bacillales</taxon>
        <taxon>Paenibacillaceae</taxon>
        <taxon>Cohnella</taxon>
    </lineage>
</organism>
<keyword evidence="1" id="KW-0645">Protease</keyword>
<dbReference type="SUPFAM" id="SSF53163">
    <property type="entry name" value="HybD-like"/>
    <property type="match status" value="1"/>
</dbReference>
<reference evidence="2" key="1">
    <citation type="journal article" date="2019" name="Int. J. Syst. Evol. Microbiol.">
        <title>The Global Catalogue of Microorganisms (GCM) 10K type strain sequencing project: providing services to taxonomists for standard genome sequencing and annotation.</title>
        <authorList>
            <consortium name="The Broad Institute Genomics Platform"/>
            <consortium name="The Broad Institute Genome Sequencing Center for Infectious Disease"/>
            <person name="Wu L."/>
            <person name="Ma J."/>
        </authorList>
    </citation>
    <scope>NUCLEOTIDE SEQUENCE [LARGE SCALE GENOMIC DNA]</scope>
    <source>
        <strain evidence="2">CGMCC 1.18578</strain>
    </source>
</reference>
<proteinExistence type="predicted"/>
<protein>
    <submittedName>
        <fullName evidence="1">Spore protease YyaC</fullName>
    </submittedName>
</protein>
<keyword evidence="1" id="KW-0378">Hydrolase</keyword>
<evidence type="ECO:0000313" key="1">
    <source>
        <dbReference type="EMBL" id="MFC5530664.1"/>
    </source>
</evidence>
<dbReference type="NCBIfam" id="TIGR02841">
    <property type="entry name" value="spore_YyaC"/>
    <property type="match status" value="1"/>
</dbReference>
<dbReference type="InterPro" id="IPR023430">
    <property type="entry name" value="Pept_HybD-like_dom_sf"/>
</dbReference>
<dbReference type="EMBL" id="JBHSNC010000045">
    <property type="protein sequence ID" value="MFC5530664.1"/>
    <property type="molecule type" value="Genomic_DNA"/>
</dbReference>
<dbReference type="Proteomes" id="UP001596108">
    <property type="component" value="Unassembled WGS sequence"/>
</dbReference>
<sequence>MNLIPEWPFRIAVTDPGASIRLAVQLRNYLKRLPPDKRIVIVCIGTDRSTGDSLGPLVGTSLRKFRSSTFDVFGTLEEPVHAMNLDDTMEGIRLTIGNPFIIGVDACLGSAASVGSIAVGEGPLRPGSGVGKKLTPVGDIHLTGIVNLGGFMELMLLQSTRLYLVSRMADLIARSLHLALTILPRENELPPLISRRTDSGAPLESHLY</sequence>
<dbReference type="Pfam" id="PF06866">
    <property type="entry name" value="DUF1256"/>
    <property type="match status" value="1"/>
</dbReference>
<dbReference type="GO" id="GO:0008233">
    <property type="term" value="F:peptidase activity"/>
    <property type="evidence" value="ECO:0007669"/>
    <property type="project" value="UniProtKB-KW"/>
</dbReference>
<dbReference type="GO" id="GO:0006508">
    <property type="term" value="P:proteolysis"/>
    <property type="evidence" value="ECO:0007669"/>
    <property type="project" value="UniProtKB-KW"/>
</dbReference>
<gene>
    <name evidence="1" type="primary">yyaC</name>
    <name evidence="1" type="ORF">ACFPQ4_14600</name>
</gene>
<evidence type="ECO:0000313" key="2">
    <source>
        <dbReference type="Proteomes" id="UP001596108"/>
    </source>
</evidence>
<dbReference type="RefSeq" id="WP_378112609.1">
    <property type="nucleotide sequence ID" value="NZ_JBHSNC010000045.1"/>
</dbReference>
<name>A0ABW0R5X8_9BACL</name>
<accession>A0ABW0R5X8</accession>